<evidence type="ECO:0000256" key="1">
    <source>
        <dbReference type="SAM" id="MobiDB-lite"/>
    </source>
</evidence>
<proteinExistence type="predicted"/>
<feature type="chain" id="PRO_5008267658" evidence="2">
    <location>
        <begin position="23"/>
        <end position="175"/>
    </location>
</feature>
<organism evidence="3 4">
    <name type="scientific">Mollisia scopiformis</name>
    <name type="common">Conifer needle endophyte fungus</name>
    <name type="synonym">Phialocephala scopiformis</name>
    <dbReference type="NCBI Taxonomy" id="149040"/>
    <lineage>
        <taxon>Eukaryota</taxon>
        <taxon>Fungi</taxon>
        <taxon>Dikarya</taxon>
        <taxon>Ascomycota</taxon>
        <taxon>Pezizomycotina</taxon>
        <taxon>Leotiomycetes</taxon>
        <taxon>Helotiales</taxon>
        <taxon>Mollisiaceae</taxon>
        <taxon>Mollisia</taxon>
    </lineage>
</organism>
<protein>
    <submittedName>
        <fullName evidence="3">Uncharacterized protein</fullName>
    </submittedName>
</protein>
<keyword evidence="2" id="KW-0732">Signal</keyword>
<dbReference type="EMBL" id="KQ947422">
    <property type="protein sequence ID" value="KUJ13421.1"/>
    <property type="molecule type" value="Genomic_DNA"/>
</dbReference>
<dbReference type="OrthoDB" id="10512219at2759"/>
<dbReference type="RefSeq" id="XP_018067776.1">
    <property type="nucleotide sequence ID" value="XM_018215521.1"/>
</dbReference>
<reference evidence="3 4" key="1">
    <citation type="submission" date="2015-10" db="EMBL/GenBank/DDBJ databases">
        <title>Full genome of DAOMC 229536 Phialocephala scopiformis, a fungal endophyte of spruce producing the potent anti-insectan compound rugulosin.</title>
        <authorList>
            <consortium name="DOE Joint Genome Institute"/>
            <person name="Walker A.K."/>
            <person name="Frasz S.L."/>
            <person name="Seifert K.A."/>
            <person name="Miller J.D."/>
            <person name="Mondo S.J."/>
            <person name="Labutti K."/>
            <person name="Lipzen A."/>
            <person name="Dockter R."/>
            <person name="Kennedy M."/>
            <person name="Grigoriev I.V."/>
            <person name="Spatafora J.W."/>
        </authorList>
    </citation>
    <scope>NUCLEOTIDE SEQUENCE [LARGE SCALE GENOMIC DNA]</scope>
    <source>
        <strain evidence="3 4">CBS 120377</strain>
    </source>
</reference>
<dbReference type="AlphaFoldDB" id="A0A194WZQ3"/>
<gene>
    <name evidence="3" type="ORF">LY89DRAFT_687538</name>
</gene>
<name>A0A194WZQ3_MOLSC</name>
<feature type="signal peptide" evidence="2">
    <location>
        <begin position="1"/>
        <end position="22"/>
    </location>
</feature>
<evidence type="ECO:0000313" key="4">
    <source>
        <dbReference type="Proteomes" id="UP000070700"/>
    </source>
</evidence>
<keyword evidence="4" id="KW-1185">Reference proteome</keyword>
<evidence type="ECO:0000313" key="3">
    <source>
        <dbReference type="EMBL" id="KUJ13421.1"/>
    </source>
</evidence>
<sequence>MYSSIPIFMLALGCAAQARVLASPASNTTSTPSPTASAIVIAGSCDQNTLQYCCPLVQPQAGEGSVDFATDCRQGNLPASYDCFYAFEDICCQGSPDENGNTCEIVPPAGDICAPGAAGTIQSLGAVVGASTVTETVDCATASSTSSAASTTATTTVVSNSAPATTSPAMMRRRG</sequence>
<dbReference type="InParanoid" id="A0A194WZQ3"/>
<dbReference type="KEGG" id="psco:LY89DRAFT_687538"/>
<accession>A0A194WZQ3</accession>
<evidence type="ECO:0000256" key="2">
    <source>
        <dbReference type="SAM" id="SignalP"/>
    </source>
</evidence>
<dbReference type="GeneID" id="28825247"/>
<dbReference type="Proteomes" id="UP000070700">
    <property type="component" value="Unassembled WGS sequence"/>
</dbReference>
<feature type="region of interest" description="Disordered" evidence="1">
    <location>
        <begin position="150"/>
        <end position="175"/>
    </location>
</feature>
<feature type="compositionally biased region" description="Low complexity" evidence="1">
    <location>
        <begin position="150"/>
        <end position="167"/>
    </location>
</feature>